<keyword evidence="4 6" id="KW-0238">DNA-binding</keyword>
<dbReference type="SMART" id="SM01043">
    <property type="entry name" value="BTAD"/>
    <property type="match status" value="1"/>
</dbReference>
<evidence type="ECO:0000256" key="4">
    <source>
        <dbReference type="ARBA" id="ARBA00023125"/>
    </source>
</evidence>
<sequence>MLFRILGPVQVGRSAEAGSSVRRALLTALLLRRGQPLAAADLMEILWDEPPGSATANIRSHLTGLRRDLDRAVPGLSDRLRTYRGPASGYVLRAEAHEVDLTAFTGHARRGRRLLLRGESEAAVAELEAGTALWRGPLGHDLPPTRWFGAHAAGLDCARLDAHQDLFTACVLAGHTELLAYRIESVIAEAPYRQRLWALLAAAHCVTGDAAGALAAVERCASVFAEDLGLAVPPEVEAVRTAALTWDRDAALRIVAAYPAHASARPTSASARPADLTVLPLGAAGAPSTAPGGNRVPSPQPAVP</sequence>
<dbReference type="Gene3D" id="1.25.40.10">
    <property type="entry name" value="Tetratricopeptide repeat domain"/>
    <property type="match status" value="1"/>
</dbReference>
<dbReference type="SUPFAM" id="SSF46894">
    <property type="entry name" value="C-terminal effector domain of the bipartite response regulators"/>
    <property type="match status" value="1"/>
</dbReference>
<evidence type="ECO:0000256" key="5">
    <source>
        <dbReference type="ARBA" id="ARBA00023163"/>
    </source>
</evidence>
<evidence type="ECO:0000313" key="9">
    <source>
        <dbReference type="EMBL" id="WLQ34210.1"/>
    </source>
</evidence>
<feature type="region of interest" description="Disordered" evidence="7">
    <location>
        <begin position="282"/>
        <end position="304"/>
    </location>
</feature>
<dbReference type="PANTHER" id="PTHR35807:SF1">
    <property type="entry name" value="TRANSCRIPTIONAL REGULATOR REDD"/>
    <property type="match status" value="1"/>
</dbReference>
<name>A0ABY9HIB8_9ACTN</name>
<evidence type="ECO:0000256" key="3">
    <source>
        <dbReference type="ARBA" id="ARBA00023015"/>
    </source>
</evidence>
<evidence type="ECO:0000313" key="10">
    <source>
        <dbReference type="Proteomes" id="UP001239522"/>
    </source>
</evidence>
<dbReference type="SMART" id="SM00862">
    <property type="entry name" value="Trans_reg_C"/>
    <property type="match status" value="1"/>
</dbReference>
<reference evidence="9 10" key="1">
    <citation type="submission" date="2023-03" db="EMBL/GenBank/DDBJ databases">
        <title>Isolation and description of six Streptomyces strains from soil environments, able to metabolize different microbial glucans.</title>
        <authorList>
            <person name="Widen T."/>
            <person name="Larsbrink J."/>
        </authorList>
    </citation>
    <scope>NUCLEOTIDE SEQUENCE [LARGE SCALE GENOMIC DNA]</scope>
    <source>
        <strain evidence="9 10">Mut1</strain>
    </source>
</reference>
<dbReference type="RefSeq" id="WP_306054192.1">
    <property type="nucleotide sequence ID" value="NZ_CP120997.1"/>
</dbReference>
<dbReference type="InterPro" id="IPR036388">
    <property type="entry name" value="WH-like_DNA-bd_sf"/>
</dbReference>
<organism evidence="9 10">
    <name type="scientific">Streptomyces castrisilvae</name>
    <dbReference type="NCBI Taxonomy" id="3033811"/>
    <lineage>
        <taxon>Bacteria</taxon>
        <taxon>Bacillati</taxon>
        <taxon>Actinomycetota</taxon>
        <taxon>Actinomycetes</taxon>
        <taxon>Kitasatosporales</taxon>
        <taxon>Streptomycetaceae</taxon>
        <taxon>Streptomyces</taxon>
    </lineage>
</organism>
<gene>
    <name evidence="9" type="ORF">P8A18_12515</name>
</gene>
<evidence type="ECO:0000256" key="7">
    <source>
        <dbReference type="SAM" id="MobiDB-lite"/>
    </source>
</evidence>
<dbReference type="Pfam" id="PF03704">
    <property type="entry name" value="BTAD"/>
    <property type="match status" value="1"/>
</dbReference>
<dbReference type="InterPro" id="IPR001867">
    <property type="entry name" value="OmpR/PhoB-type_DNA-bd"/>
</dbReference>
<comment type="similarity">
    <text evidence="1">Belongs to the AfsR/DnrI/RedD regulatory family.</text>
</comment>
<keyword evidence="10" id="KW-1185">Reference proteome</keyword>
<dbReference type="Proteomes" id="UP001239522">
    <property type="component" value="Chromosome"/>
</dbReference>
<dbReference type="Pfam" id="PF00486">
    <property type="entry name" value="Trans_reg_C"/>
    <property type="match status" value="1"/>
</dbReference>
<evidence type="ECO:0000256" key="2">
    <source>
        <dbReference type="ARBA" id="ARBA00023012"/>
    </source>
</evidence>
<feature type="DNA-binding region" description="OmpR/PhoB-type" evidence="6">
    <location>
        <begin position="1"/>
        <end position="94"/>
    </location>
</feature>
<dbReference type="EMBL" id="CP120997">
    <property type="protein sequence ID" value="WLQ34210.1"/>
    <property type="molecule type" value="Genomic_DNA"/>
</dbReference>
<proteinExistence type="inferred from homology"/>
<protein>
    <submittedName>
        <fullName evidence="9">BTAD domain-containing putative transcriptional regulator</fullName>
    </submittedName>
</protein>
<accession>A0ABY9HIB8</accession>
<dbReference type="InterPro" id="IPR005158">
    <property type="entry name" value="BTAD"/>
</dbReference>
<evidence type="ECO:0000259" key="8">
    <source>
        <dbReference type="PROSITE" id="PS51755"/>
    </source>
</evidence>
<dbReference type="InterPro" id="IPR016032">
    <property type="entry name" value="Sig_transdc_resp-reg_C-effctor"/>
</dbReference>
<dbReference type="PANTHER" id="PTHR35807">
    <property type="entry name" value="TRANSCRIPTIONAL REGULATOR REDD-RELATED"/>
    <property type="match status" value="1"/>
</dbReference>
<dbReference type="InterPro" id="IPR051677">
    <property type="entry name" value="AfsR-DnrI-RedD_regulator"/>
</dbReference>
<dbReference type="InterPro" id="IPR011990">
    <property type="entry name" value="TPR-like_helical_dom_sf"/>
</dbReference>
<dbReference type="SUPFAM" id="SSF48452">
    <property type="entry name" value="TPR-like"/>
    <property type="match status" value="1"/>
</dbReference>
<feature type="domain" description="OmpR/PhoB-type" evidence="8">
    <location>
        <begin position="1"/>
        <end position="94"/>
    </location>
</feature>
<evidence type="ECO:0000256" key="1">
    <source>
        <dbReference type="ARBA" id="ARBA00005820"/>
    </source>
</evidence>
<dbReference type="PROSITE" id="PS51755">
    <property type="entry name" value="OMPR_PHOB"/>
    <property type="match status" value="1"/>
</dbReference>
<dbReference type="Gene3D" id="1.10.10.10">
    <property type="entry name" value="Winged helix-like DNA-binding domain superfamily/Winged helix DNA-binding domain"/>
    <property type="match status" value="1"/>
</dbReference>
<feature type="compositionally biased region" description="Low complexity" evidence="7">
    <location>
        <begin position="282"/>
        <end position="293"/>
    </location>
</feature>
<evidence type="ECO:0000256" key="6">
    <source>
        <dbReference type="PROSITE-ProRule" id="PRU01091"/>
    </source>
</evidence>
<keyword evidence="2" id="KW-0902">Two-component regulatory system</keyword>
<keyword evidence="3" id="KW-0805">Transcription regulation</keyword>
<keyword evidence="5" id="KW-0804">Transcription</keyword>